<evidence type="ECO:0000313" key="2">
    <source>
        <dbReference type="EMBL" id="CAB5226059.1"/>
    </source>
</evidence>
<dbReference type="EMBL" id="LR796599">
    <property type="protein sequence ID" value="CAB4153810.1"/>
    <property type="molecule type" value="Genomic_DNA"/>
</dbReference>
<evidence type="ECO:0000313" key="1">
    <source>
        <dbReference type="EMBL" id="CAB4153810.1"/>
    </source>
</evidence>
<sequence length="146" mass="16530">MSIRESVSSKIITLLTNIQDPQVVLCTREPFEADKIAITQFPAILTQLVQEERESITMGVQAVGRRSGTMTYEIRGFVRGTDLDTQRTKLITAIENALDRDRYLGLQSSGVLDSQVRLIEIVPRLAPLAEFRIEFVVRYNYLRGAK</sequence>
<protein>
    <submittedName>
        <fullName evidence="2">Uncharacterized protein</fullName>
    </submittedName>
</protein>
<proteinExistence type="predicted"/>
<dbReference type="EMBL" id="LR798359">
    <property type="protein sequence ID" value="CAB5226059.1"/>
    <property type="molecule type" value="Genomic_DNA"/>
</dbReference>
<organism evidence="2">
    <name type="scientific">uncultured Caudovirales phage</name>
    <dbReference type="NCBI Taxonomy" id="2100421"/>
    <lineage>
        <taxon>Viruses</taxon>
        <taxon>Duplodnaviria</taxon>
        <taxon>Heunggongvirae</taxon>
        <taxon>Uroviricota</taxon>
        <taxon>Caudoviricetes</taxon>
        <taxon>Peduoviridae</taxon>
        <taxon>Maltschvirus</taxon>
        <taxon>Maltschvirus maltsch</taxon>
    </lineage>
</organism>
<name>A0A6J7X5D8_9CAUD</name>
<reference evidence="2" key="1">
    <citation type="submission" date="2020-05" db="EMBL/GenBank/DDBJ databases">
        <authorList>
            <person name="Chiriac C."/>
            <person name="Salcher M."/>
            <person name="Ghai R."/>
            <person name="Kavagutti S V."/>
        </authorList>
    </citation>
    <scope>NUCLEOTIDE SEQUENCE</scope>
</reference>
<accession>A0A6J7X5D8</accession>
<gene>
    <name evidence="1" type="ORF">UFOVP640_27</name>
    <name evidence="2" type="ORF">UFOVP759_31</name>
</gene>